<comment type="caution">
    <text evidence="3">The sequence shown here is derived from an EMBL/GenBank/DDBJ whole genome shotgun (WGS) entry which is preliminary data.</text>
</comment>
<keyword evidence="4" id="KW-1185">Reference proteome</keyword>
<evidence type="ECO:0008006" key="5">
    <source>
        <dbReference type="Google" id="ProtNLM"/>
    </source>
</evidence>
<evidence type="ECO:0000313" key="3">
    <source>
        <dbReference type="EMBL" id="KAF5202384.1"/>
    </source>
</evidence>
<feature type="transmembrane region" description="Helical" evidence="2">
    <location>
        <begin position="20"/>
        <end position="44"/>
    </location>
</feature>
<keyword evidence="2" id="KW-0812">Transmembrane</keyword>
<feature type="region of interest" description="Disordered" evidence="1">
    <location>
        <begin position="49"/>
        <end position="68"/>
    </location>
</feature>
<evidence type="ECO:0000313" key="4">
    <source>
        <dbReference type="Proteomes" id="UP000554482"/>
    </source>
</evidence>
<evidence type="ECO:0000256" key="1">
    <source>
        <dbReference type="SAM" id="MobiDB-lite"/>
    </source>
</evidence>
<dbReference type="PANTHER" id="PTHR33333">
    <property type="entry name" value="ERYTHROCYTE MEMBRANE PROTEIN 1-LIKE"/>
    <property type="match status" value="1"/>
</dbReference>
<name>A0A7J6WY86_THATH</name>
<dbReference type="EMBL" id="JABWDY010008183">
    <property type="protein sequence ID" value="KAF5202384.1"/>
    <property type="molecule type" value="Genomic_DNA"/>
</dbReference>
<protein>
    <recommendedName>
        <fullName evidence="5">Transmembrane protein</fullName>
    </recommendedName>
</protein>
<dbReference type="OrthoDB" id="1724124at2759"/>
<organism evidence="3 4">
    <name type="scientific">Thalictrum thalictroides</name>
    <name type="common">Rue-anemone</name>
    <name type="synonym">Anemone thalictroides</name>
    <dbReference type="NCBI Taxonomy" id="46969"/>
    <lineage>
        <taxon>Eukaryota</taxon>
        <taxon>Viridiplantae</taxon>
        <taxon>Streptophyta</taxon>
        <taxon>Embryophyta</taxon>
        <taxon>Tracheophyta</taxon>
        <taxon>Spermatophyta</taxon>
        <taxon>Magnoliopsida</taxon>
        <taxon>Ranunculales</taxon>
        <taxon>Ranunculaceae</taxon>
        <taxon>Thalictroideae</taxon>
        <taxon>Thalictrum</taxon>
    </lineage>
</organism>
<evidence type="ECO:0000256" key="2">
    <source>
        <dbReference type="SAM" id="Phobius"/>
    </source>
</evidence>
<gene>
    <name evidence="3" type="ORF">FRX31_008027</name>
</gene>
<reference evidence="3 4" key="1">
    <citation type="submission" date="2020-06" db="EMBL/GenBank/DDBJ databases">
        <title>Transcriptomic and genomic resources for Thalictrum thalictroides and T. hernandezii: Facilitating candidate gene discovery in an emerging model plant lineage.</title>
        <authorList>
            <person name="Arias T."/>
            <person name="Riano-Pachon D.M."/>
            <person name="Di Stilio V.S."/>
        </authorList>
    </citation>
    <scope>NUCLEOTIDE SEQUENCE [LARGE SCALE GENOMIC DNA]</scope>
    <source>
        <strain evidence="4">cv. WT478/WT964</strain>
        <tissue evidence="3">Leaves</tissue>
    </source>
</reference>
<proteinExistence type="predicted"/>
<keyword evidence="2" id="KW-0472">Membrane</keyword>
<accession>A0A7J6WY86</accession>
<sequence>MNGSKSTQKLDEEKQEEKMGLGTTLMIVGAAIGAGLLAWGALVASSNEDEKKMMKAPGRNGEYIGRKDFEDNPREYFRDLHGKK</sequence>
<dbReference type="AlphaFoldDB" id="A0A7J6WY86"/>
<dbReference type="Proteomes" id="UP000554482">
    <property type="component" value="Unassembled WGS sequence"/>
</dbReference>
<keyword evidence="2" id="KW-1133">Transmembrane helix</keyword>
<dbReference type="InterPro" id="IPR039926">
    <property type="entry name" value="Egg_app_1"/>
</dbReference>
<dbReference type="PANTHER" id="PTHR33333:SF39">
    <property type="entry name" value="HIG1 DOMAIN-CONTAINING PROTEIN"/>
    <property type="match status" value="1"/>
</dbReference>